<evidence type="ECO:0000313" key="3">
    <source>
        <dbReference type="EMBL" id="GFS67312.1"/>
    </source>
</evidence>
<dbReference type="GO" id="GO:0010468">
    <property type="term" value="P:regulation of gene expression"/>
    <property type="evidence" value="ECO:0007669"/>
    <property type="project" value="UniProtKB-ARBA"/>
</dbReference>
<comment type="caution">
    <text evidence="3">The sequence shown here is derived from an EMBL/GenBank/DDBJ whole genome shotgun (WGS) entry which is preliminary data.</text>
</comment>
<keyword evidence="4" id="KW-1185">Reference proteome</keyword>
<name>A0A8X6IZE8_NEPPI</name>
<protein>
    <submittedName>
        <fullName evidence="3">Vigilin</fullName>
    </submittedName>
</protein>
<dbReference type="Gene3D" id="3.30.1370.10">
    <property type="entry name" value="K Homology domain, type 1"/>
    <property type="match status" value="1"/>
</dbReference>
<dbReference type="InterPro" id="IPR036612">
    <property type="entry name" value="KH_dom_type_1_sf"/>
</dbReference>
<sequence>MKDEITIAGGKETVAKVKARIQNTYEERKRNCQSISVEIPNNQHKYIIGPRGQSIQEILQETGVFVETPPPDVQSETITLRQTS</sequence>
<proteinExistence type="predicted"/>
<keyword evidence="1" id="KW-0694">RNA-binding</keyword>
<dbReference type="AlphaFoldDB" id="A0A8X6IZE8"/>
<gene>
    <name evidence="3" type="primary">Hdlbp_3</name>
    <name evidence="3" type="ORF">NPIL_608571</name>
</gene>
<dbReference type="GO" id="GO:0003723">
    <property type="term" value="F:RNA binding"/>
    <property type="evidence" value="ECO:0007669"/>
    <property type="project" value="UniProtKB-UniRule"/>
</dbReference>
<evidence type="ECO:0000313" key="4">
    <source>
        <dbReference type="Proteomes" id="UP000887013"/>
    </source>
</evidence>
<organism evidence="3 4">
    <name type="scientific">Nephila pilipes</name>
    <name type="common">Giant wood spider</name>
    <name type="synonym">Nephila maculata</name>
    <dbReference type="NCBI Taxonomy" id="299642"/>
    <lineage>
        <taxon>Eukaryota</taxon>
        <taxon>Metazoa</taxon>
        <taxon>Ecdysozoa</taxon>
        <taxon>Arthropoda</taxon>
        <taxon>Chelicerata</taxon>
        <taxon>Arachnida</taxon>
        <taxon>Araneae</taxon>
        <taxon>Araneomorphae</taxon>
        <taxon>Entelegynae</taxon>
        <taxon>Araneoidea</taxon>
        <taxon>Nephilidae</taxon>
        <taxon>Nephila</taxon>
    </lineage>
</organism>
<dbReference type="SUPFAM" id="SSF54791">
    <property type="entry name" value="Eukaryotic type KH-domain (KH-domain type I)"/>
    <property type="match status" value="1"/>
</dbReference>
<dbReference type="Pfam" id="PF00013">
    <property type="entry name" value="KH_1"/>
    <property type="match status" value="1"/>
</dbReference>
<evidence type="ECO:0000256" key="1">
    <source>
        <dbReference type="PROSITE-ProRule" id="PRU00117"/>
    </source>
</evidence>
<dbReference type="EMBL" id="BMAW01000086">
    <property type="protein sequence ID" value="GFS67312.1"/>
    <property type="molecule type" value="Genomic_DNA"/>
</dbReference>
<dbReference type="PROSITE" id="PS50084">
    <property type="entry name" value="KH_TYPE_1"/>
    <property type="match status" value="1"/>
</dbReference>
<feature type="domain" description="K Homology" evidence="2">
    <location>
        <begin position="35"/>
        <end position="81"/>
    </location>
</feature>
<dbReference type="OrthoDB" id="10027144at2759"/>
<dbReference type="InterPro" id="IPR004088">
    <property type="entry name" value="KH_dom_type_1"/>
</dbReference>
<evidence type="ECO:0000259" key="2">
    <source>
        <dbReference type="Pfam" id="PF00013"/>
    </source>
</evidence>
<dbReference type="CDD" id="cd22408">
    <property type="entry name" value="KH-I_Vigilin_rpt4"/>
    <property type="match status" value="1"/>
</dbReference>
<dbReference type="Proteomes" id="UP000887013">
    <property type="component" value="Unassembled WGS sequence"/>
</dbReference>
<accession>A0A8X6IZE8</accession>
<reference evidence="3" key="1">
    <citation type="submission" date="2020-08" db="EMBL/GenBank/DDBJ databases">
        <title>Multicomponent nature underlies the extraordinary mechanical properties of spider dragline silk.</title>
        <authorList>
            <person name="Kono N."/>
            <person name="Nakamura H."/>
            <person name="Mori M."/>
            <person name="Yoshida Y."/>
            <person name="Ohtoshi R."/>
            <person name="Malay A.D."/>
            <person name="Moran D.A.P."/>
            <person name="Tomita M."/>
            <person name="Numata K."/>
            <person name="Arakawa K."/>
        </authorList>
    </citation>
    <scope>NUCLEOTIDE SEQUENCE</scope>
</reference>